<accession>A0A948TNV4</accession>
<name>A0A948TNV4_9BACT</name>
<dbReference type="EMBL" id="JAHLFJ010000080">
    <property type="protein sequence ID" value="MBU3856659.1"/>
    <property type="molecule type" value="Genomic_DNA"/>
</dbReference>
<evidence type="ECO:0000313" key="2">
    <source>
        <dbReference type="Proteomes" id="UP000784286"/>
    </source>
</evidence>
<dbReference type="AlphaFoldDB" id="A0A948TNV4"/>
<protein>
    <submittedName>
        <fullName evidence="1">Uncharacterized protein</fullName>
    </submittedName>
</protein>
<dbReference type="Proteomes" id="UP000784286">
    <property type="component" value="Unassembled WGS sequence"/>
</dbReference>
<proteinExistence type="predicted"/>
<comment type="caution">
    <text evidence="1">The sequence shown here is derived from an EMBL/GenBank/DDBJ whole genome shotgun (WGS) entry which is preliminary data.</text>
</comment>
<evidence type="ECO:0000313" key="1">
    <source>
        <dbReference type="EMBL" id="MBU3856659.1"/>
    </source>
</evidence>
<reference evidence="1" key="1">
    <citation type="journal article" date="2021" name="PeerJ">
        <title>Extensive microbial diversity within the chicken gut microbiome revealed by metagenomics and culture.</title>
        <authorList>
            <person name="Gilroy R."/>
            <person name="Ravi A."/>
            <person name="Getino M."/>
            <person name="Pursley I."/>
            <person name="Horton D.L."/>
            <person name="Alikhan N.F."/>
            <person name="Baker D."/>
            <person name="Gharbi K."/>
            <person name="Hall N."/>
            <person name="Watson M."/>
            <person name="Adriaenssens E.M."/>
            <person name="Foster-Nyarko E."/>
            <person name="Jarju S."/>
            <person name="Secka A."/>
            <person name="Antonio M."/>
            <person name="Oren A."/>
            <person name="Chaudhuri R.R."/>
            <person name="La Ragione R."/>
            <person name="Hildebrand F."/>
            <person name="Pallen M.J."/>
        </authorList>
    </citation>
    <scope>NUCLEOTIDE SEQUENCE</scope>
    <source>
        <strain evidence="1">8470</strain>
    </source>
</reference>
<sequence length="149" mass="16932">MELSDWFKGFEDGVSRLSPEQREVFFSACGEHCVKSGTLQVYRELHAKAGGDLDVFFLQANELPGVKAEIVEKDSLYHLYFMECTCGLFRRGYVSTPLLCECSRQSILYVLHSLWKDWRFRVTICGSILRGSPCCKMRIEAGMSGQKAV</sequence>
<reference evidence="1" key="2">
    <citation type="submission" date="2021-04" db="EMBL/GenBank/DDBJ databases">
        <authorList>
            <person name="Gilroy R."/>
        </authorList>
    </citation>
    <scope>NUCLEOTIDE SEQUENCE</scope>
    <source>
        <strain evidence="1">8470</strain>
    </source>
</reference>
<gene>
    <name evidence="1" type="ORF">H9928_08945</name>
</gene>
<organism evidence="1 2">
    <name type="scientific">Candidatus Phocaeicola excrementipullorum</name>
    <dbReference type="NCBI Taxonomy" id="2838731"/>
    <lineage>
        <taxon>Bacteria</taxon>
        <taxon>Pseudomonadati</taxon>
        <taxon>Bacteroidota</taxon>
        <taxon>Bacteroidia</taxon>
        <taxon>Bacteroidales</taxon>
        <taxon>Bacteroidaceae</taxon>
        <taxon>Phocaeicola</taxon>
    </lineage>
</organism>